<dbReference type="Proteomes" id="UP000054695">
    <property type="component" value="Unassembled WGS sequence"/>
</dbReference>
<feature type="transmembrane region" description="Helical" evidence="7">
    <location>
        <begin position="317"/>
        <end position="335"/>
    </location>
</feature>
<reference evidence="9 10" key="1">
    <citation type="submission" date="2015-11" db="EMBL/GenBank/DDBJ databases">
        <title>Genomic analysis of 38 Legionella species identifies large and diverse effector repertoires.</title>
        <authorList>
            <person name="Burstein D."/>
            <person name="Amaro F."/>
            <person name="Zusman T."/>
            <person name="Lifshitz Z."/>
            <person name="Cohen O."/>
            <person name="Gilbert J.A."/>
            <person name="Pupko T."/>
            <person name="Shuman H.A."/>
            <person name="Segal G."/>
        </authorList>
    </citation>
    <scope>NUCLEOTIDE SEQUENCE [LARGE SCALE GENOMIC DNA]</scope>
    <source>
        <strain evidence="9 10">WIGA</strain>
    </source>
</reference>
<feature type="transmembrane region" description="Helical" evidence="7">
    <location>
        <begin position="226"/>
        <end position="249"/>
    </location>
</feature>
<dbReference type="EMBL" id="LNXU01000019">
    <property type="protein sequence ID" value="KTC73358.1"/>
    <property type="molecule type" value="Genomic_DNA"/>
</dbReference>
<dbReference type="Pfam" id="PF07690">
    <property type="entry name" value="MFS_1"/>
    <property type="match status" value="1"/>
</dbReference>
<dbReference type="InterPro" id="IPR020846">
    <property type="entry name" value="MFS_dom"/>
</dbReference>
<dbReference type="PATRIC" id="fig|447.4.peg.2133"/>
<feature type="transmembrane region" description="Helical" evidence="7">
    <location>
        <begin position="288"/>
        <end position="311"/>
    </location>
</feature>
<accession>A0A0W0RQQ8</accession>
<feature type="transmembrane region" description="Helical" evidence="7">
    <location>
        <begin position="347"/>
        <end position="368"/>
    </location>
</feature>
<organism evidence="9 10">
    <name type="scientific">Legionella bozemanae</name>
    <name type="common">Fluoribacter bozemanae</name>
    <dbReference type="NCBI Taxonomy" id="447"/>
    <lineage>
        <taxon>Bacteria</taxon>
        <taxon>Pseudomonadati</taxon>
        <taxon>Pseudomonadota</taxon>
        <taxon>Gammaproteobacteria</taxon>
        <taxon>Legionellales</taxon>
        <taxon>Legionellaceae</taxon>
        <taxon>Legionella</taxon>
    </lineage>
</organism>
<dbReference type="RefSeq" id="WP_058459635.1">
    <property type="nucleotide sequence ID" value="NZ_CAAAIY010000010.1"/>
</dbReference>
<feature type="transmembrane region" description="Helical" evidence="7">
    <location>
        <begin position="21"/>
        <end position="44"/>
    </location>
</feature>
<gene>
    <name evidence="9" type="ORF">Lboz_2004</name>
</gene>
<dbReference type="PANTHER" id="PTHR23517">
    <property type="entry name" value="RESISTANCE PROTEIN MDTM, PUTATIVE-RELATED-RELATED"/>
    <property type="match status" value="1"/>
</dbReference>
<dbReference type="OrthoDB" id="5651057at2"/>
<dbReference type="GO" id="GO:0005886">
    <property type="term" value="C:plasma membrane"/>
    <property type="evidence" value="ECO:0007669"/>
    <property type="project" value="UniProtKB-SubCell"/>
</dbReference>
<sequence length="402" mass="44469">MLESMYLSTTRSGRTFFNISLFIIAFFIMKLGQFLIVPFLAIYLNHFSLSPISIGVIIASGQLSHSLTSLFIGHLSDRYPPQQIFIMTLFGSTIAYEALYQNQSLMCFIVLNTIIGVFRAIFDIASKTLLATSINEQHRNVAFGLRYAVLNLAAALGPLIGARYAAEHSTQLFHLIAFGYLFTGFLLLMFWSKKKNLRPPKDYYGSSASVTDTLQLIATNSSLKRLFLISFICYSLYSQITSSLAQYIVRQFDDGVVMYSNMLIVNAIACVLLQIFIGPLLRRVNYMLLASTGLSLLALGFLGFCFAQNSFSLDGSMLIISLGEVIFFPLNDVFLAKITPPHVMGSCYGVLNASAIGLAVGPVLGGAIYQLADYYSLFLICSISSLLTIFLYRKLVALNDTD</sequence>
<evidence type="ECO:0000256" key="1">
    <source>
        <dbReference type="ARBA" id="ARBA00004651"/>
    </source>
</evidence>
<protein>
    <submittedName>
        <fullName evidence="9">Major facilitator superfamily (MFS) transporter</fullName>
    </submittedName>
</protein>
<feature type="domain" description="Major facilitator superfamily (MFS) profile" evidence="8">
    <location>
        <begin position="18"/>
        <end position="400"/>
    </location>
</feature>
<evidence type="ECO:0000256" key="2">
    <source>
        <dbReference type="ARBA" id="ARBA00022448"/>
    </source>
</evidence>
<dbReference type="PROSITE" id="PS50850">
    <property type="entry name" value="MFS"/>
    <property type="match status" value="1"/>
</dbReference>
<keyword evidence="4 7" id="KW-0812">Transmembrane</keyword>
<dbReference type="Gene3D" id="1.20.1250.20">
    <property type="entry name" value="MFS general substrate transporter like domains"/>
    <property type="match status" value="1"/>
</dbReference>
<dbReference type="STRING" id="447.Lboz_2004"/>
<feature type="transmembrane region" description="Helical" evidence="7">
    <location>
        <begin position="143"/>
        <end position="166"/>
    </location>
</feature>
<evidence type="ECO:0000313" key="9">
    <source>
        <dbReference type="EMBL" id="KTC73358.1"/>
    </source>
</evidence>
<feature type="transmembrane region" description="Helical" evidence="7">
    <location>
        <begin position="261"/>
        <end position="281"/>
    </location>
</feature>
<evidence type="ECO:0000256" key="6">
    <source>
        <dbReference type="ARBA" id="ARBA00023136"/>
    </source>
</evidence>
<evidence type="ECO:0000256" key="7">
    <source>
        <dbReference type="SAM" id="Phobius"/>
    </source>
</evidence>
<keyword evidence="5 7" id="KW-1133">Transmembrane helix</keyword>
<keyword evidence="6 7" id="KW-0472">Membrane</keyword>
<comment type="caution">
    <text evidence="9">The sequence shown here is derived from an EMBL/GenBank/DDBJ whole genome shotgun (WGS) entry which is preliminary data.</text>
</comment>
<feature type="transmembrane region" description="Helical" evidence="7">
    <location>
        <begin position="105"/>
        <end position="122"/>
    </location>
</feature>
<dbReference type="InterPro" id="IPR036259">
    <property type="entry name" value="MFS_trans_sf"/>
</dbReference>
<keyword evidence="10" id="KW-1185">Reference proteome</keyword>
<feature type="transmembrane region" description="Helical" evidence="7">
    <location>
        <begin position="374"/>
        <end position="392"/>
    </location>
</feature>
<evidence type="ECO:0000259" key="8">
    <source>
        <dbReference type="PROSITE" id="PS50850"/>
    </source>
</evidence>
<keyword evidence="2" id="KW-0813">Transport</keyword>
<feature type="transmembrane region" description="Helical" evidence="7">
    <location>
        <begin position="172"/>
        <end position="191"/>
    </location>
</feature>
<dbReference type="GO" id="GO:0022857">
    <property type="term" value="F:transmembrane transporter activity"/>
    <property type="evidence" value="ECO:0007669"/>
    <property type="project" value="InterPro"/>
</dbReference>
<evidence type="ECO:0000313" key="10">
    <source>
        <dbReference type="Proteomes" id="UP000054695"/>
    </source>
</evidence>
<name>A0A0W0RQQ8_LEGBO</name>
<dbReference type="PANTHER" id="PTHR23517:SF3">
    <property type="entry name" value="INTEGRAL MEMBRANE TRANSPORT PROTEIN"/>
    <property type="match status" value="1"/>
</dbReference>
<dbReference type="InterPro" id="IPR050171">
    <property type="entry name" value="MFS_Transporters"/>
</dbReference>
<proteinExistence type="predicted"/>
<comment type="subcellular location">
    <subcellularLocation>
        <location evidence="1">Cell membrane</location>
        <topology evidence="1">Multi-pass membrane protein</topology>
    </subcellularLocation>
</comment>
<evidence type="ECO:0000256" key="4">
    <source>
        <dbReference type="ARBA" id="ARBA00022692"/>
    </source>
</evidence>
<keyword evidence="3" id="KW-1003">Cell membrane</keyword>
<dbReference type="AlphaFoldDB" id="A0A0W0RQQ8"/>
<dbReference type="SUPFAM" id="SSF103473">
    <property type="entry name" value="MFS general substrate transporter"/>
    <property type="match status" value="1"/>
</dbReference>
<evidence type="ECO:0000256" key="3">
    <source>
        <dbReference type="ARBA" id="ARBA00022475"/>
    </source>
</evidence>
<dbReference type="InterPro" id="IPR011701">
    <property type="entry name" value="MFS"/>
</dbReference>
<evidence type="ECO:0000256" key="5">
    <source>
        <dbReference type="ARBA" id="ARBA00022989"/>
    </source>
</evidence>